<dbReference type="PANTHER" id="PTHR33751:SF1">
    <property type="entry name" value="CBB3-TYPE CYTOCHROME C OXIDASE SUBUNIT FIXP"/>
    <property type="match status" value="1"/>
</dbReference>
<keyword evidence="1 4" id="KW-0349">Heme</keyword>
<dbReference type="PANTHER" id="PTHR33751">
    <property type="entry name" value="CBB3-TYPE CYTOCHROME C OXIDASE SUBUNIT FIXP"/>
    <property type="match status" value="1"/>
</dbReference>
<dbReference type="PROSITE" id="PS51257">
    <property type="entry name" value="PROKAR_LIPOPROTEIN"/>
    <property type="match status" value="1"/>
</dbReference>
<accession>A0ABQ3B909</accession>
<dbReference type="RefSeq" id="WP_189419575.1">
    <property type="nucleotide sequence ID" value="NZ_BMYZ01000002.1"/>
</dbReference>
<name>A0ABQ3B909_9GAMM</name>
<dbReference type="InterPro" id="IPR036909">
    <property type="entry name" value="Cyt_c-like_dom_sf"/>
</dbReference>
<evidence type="ECO:0000313" key="7">
    <source>
        <dbReference type="Proteomes" id="UP000619761"/>
    </source>
</evidence>
<dbReference type="PROSITE" id="PS51007">
    <property type="entry name" value="CYTC"/>
    <property type="match status" value="1"/>
</dbReference>
<evidence type="ECO:0000256" key="4">
    <source>
        <dbReference type="PROSITE-ProRule" id="PRU00433"/>
    </source>
</evidence>
<evidence type="ECO:0000256" key="2">
    <source>
        <dbReference type="ARBA" id="ARBA00022723"/>
    </source>
</evidence>
<comment type="caution">
    <text evidence="6">The sequence shown here is derived from an EMBL/GenBank/DDBJ whole genome shotgun (WGS) entry which is preliminary data.</text>
</comment>
<keyword evidence="7" id="KW-1185">Reference proteome</keyword>
<keyword evidence="2 4" id="KW-0479">Metal-binding</keyword>
<dbReference type="EMBL" id="BMYZ01000002">
    <property type="protein sequence ID" value="GGY81102.1"/>
    <property type="molecule type" value="Genomic_DNA"/>
</dbReference>
<evidence type="ECO:0000256" key="3">
    <source>
        <dbReference type="ARBA" id="ARBA00023004"/>
    </source>
</evidence>
<dbReference type="Proteomes" id="UP000619761">
    <property type="component" value="Unassembled WGS sequence"/>
</dbReference>
<dbReference type="Pfam" id="PF13442">
    <property type="entry name" value="Cytochrome_CBB3"/>
    <property type="match status" value="1"/>
</dbReference>
<feature type="domain" description="Cytochrome c" evidence="5">
    <location>
        <begin position="36"/>
        <end position="119"/>
    </location>
</feature>
<dbReference type="Gene3D" id="1.10.760.10">
    <property type="entry name" value="Cytochrome c-like domain"/>
    <property type="match status" value="1"/>
</dbReference>
<reference evidence="7" key="1">
    <citation type="journal article" date="2019" name="Int. J. Syst. Evol. Microbiol.">
        <title>The Global Catalogue of Microorganisms (GCM) 10K type strain sequencing project: providing services to taxonomists for standard genome sequencing and annotation.</title>
        <authorList>
            <consortium name="The Broad Institute Genomics Platform"/>
            <consortium name="The Broad Institute Genome Sequencing Center for Infectious Disease"/>
            <person name="Wu L."/>
            <person name="Ma J."/>
        </authorList>
    </citation>
    <scope>NUCLEOTIDE SEQUENCE [LARGE SCALE GENOMIC DNA]</scope>
    <source>
        <strain evidence="7">KCTC 32239</strain>
    </source>
</reference>
<evidence type="ECO:0000313" key="6">
    <source>
        <dbReference type="EMBL" id="GGY81102.1"/>
    </source>
</evidence>
<dbReference type="InterPro" id="IPR009056">
    <property type="entry name" value="Cyt_c-like_dom"/>
</dbReference>
<protein>
    <recommendedName>
        <fullName evidence="5">Cytochrome c domain-containing protein</fullName>
    </recommendedName>
</protein>
<evidence type="ECO:0000256" key="1">
    <source>
        <dbReference type="ARBA" id="ARBA00022617"/>
    </source>
</evidence>
<evidence type="ECO:0000259" key="5">
    <source>
        <dbReference type="PROSITE" id="PS51007"/>
    </source>
</evidence>
<sequence>MRIVIFIILLLTLVACFPNNPVKMSMTANPLPNTPEVVAAGKNLFEQHCQLCHGSEGRGDGVAASSLASKPANLRQLKNKPEGLIAMRIKAGTSVMPAWKNILKEDEIWQLTRYIKTISQQEAQAGSNH</sequence>
<keyword evidence="3 4" id="KW-0408">Iron</keyword>
<proteinExistence type="predicted"/>
<dbReference type="SUPFAM" id="SSF46626">
    <property type="entry name" value="Cytochrome c"/>
    <property type="match status" value="1"/>
</dbReference>
<dbReference type="InterPro" id="IPR050597">
    <property type="entry name" value="Cytochrome_c_Oxidase_Subunit"/>
</dbReference>
<organism evidence="6 7">
    <name type="scientific">Cellvibrio zantedeschiae</name>
    <dbReference type="NCBI Taxonomy" id="1237077"/>
    <lineage>
        <taxon>Bacteria</taxon>
        <taxon>Pseudomonadati</taxon>
        <taxon>Pseudomonadota</taxon>
        <taxon>Gammaproteobacteria</taxon>
        <taxon>Cellvibrionales</taxon>
        <taxon>Cellvibrionaceae</taxon>
        <taxon>Cellvibrio</taxon>
    </lineage>
</organism>
<gene>
    <name evidence="6" type="ORF">GCM10011613_27700</name>
</gene>